<feature type="compositionally biased region" description="Basic and acidic residues" evidence="6">
    <location>
        <begin position="685"/>
        <end position="694"/>
    </location>
</feature>
<organism evidence="8 9">
    <name type="scientific">Tuber borchii</name>
    <name type="common">White truffle</name>
    <dbReference type="NCBI Taxonomy" id="42251"/>
    <lineage>
        <taxon>Eukaryota</taxon>
        <taxon>Fungi</taxon>
        <taxon>Dikarya</taxon>
        <taxon>Ascomycota</taxon>
        <taxon>Pezizomycotina</taxon>
        <taxon>Pezizomycetes</taxon>
        <taxon>Pezizales</taxon>
        <taxon>Tuberaceae</taxon>
        <taxon>Tuber</taxon>
    </lineage>
</organism>
<evidence type="ECO:0000256" key="1">
    <source>
        <dbReference type="ARBA" id="ARBA00022448"/>
    </source>
</evidence>
<dbReference type="STRING" id="42251.A0A2T6ZI76"/>
<accession>A0A2T6ZI76</accession>
<protein>
    <recommendedName>
        <fullName evidence="7">SEC7 domain-containing protein</fullName>
    </recommendedName>
</protein>
<evidence type="ECO:0000256" key="5">
    <source>
        <dbReference type="ARBA" id="ARBA00060451"/>
    </source>
</evidence>
<dbReference type="GO" id="GO:0032012">
    <property type="term" value="P:regulation of ARF protein signal transduction"/>
    <property type="evidence" value="ECO:0007669"/>
    <property type="project" value="InterPro"/>
</dbReference>
<feature type="compositionally biased region" description="Basic and acidic residues" evidence="6">
    <location>
        <begin position="357"/>
        <end position="368"/>
    </location>
</feature>
<feature type="region of interest" description="Disordered" evidence="6">
    <location>
        <begin position="306"/>
        <end position="401"/>
    </location>
</feature>
<dbReference type="FunFam" id="1.10.1000.11:FF:000003">
    <property type="entry name" value="Brefeldin A-inhibited guanine nucleotide-exchange protein 1"/>
    <property type="match status" value="1"/>
</dbReference>
<dbReference type="FunFam" id="1.10.220.20:FF:000002">
    <property type="entry name" value="Brefeldin A-inhibited guanine nucleotide-exchange protein 1"/>
    <property type="match status" value="1"/>
</dbReference>
<dbReference type="InterPro" id="IPR000904">
    <property type="entry name" value="Sec7_dom"/>
</dbReference>
<dbReference type="Pfam" id="PF20252">
    <property type="entry name" value="BIG2_C"/>
    <property type="match status" value="1"/>
</dbReference>
<dbReference type="Gene3D" id="1.10.1000.11">
    <property type="entry name" value="Arf Nucleotide-binding Site Opener,domain 2"/>
    <property type="match status" value="1"/>
</dbReference>
<evidence type="ECO:0000256" key="4">
    <source>
        <dbReference type="ARBA" id="ARBA00023136"/>
    </source>
</evidence>
<dbReference type="Pfam" id="PF12783">
    <property type="entry name" value="Sec7-like_HUS"/>
    <property type="match status" value="1"/>
</dbReference>
<dbReference type="CDD" id="cd00171">
    <property type="entry name" value="Sec7"/>
    <property type="match status" value="1"/>
</dbReference>
<reference evidence="8 9" key="1">
    <citation type="submission" date="2017-04" db="EMBL/GenBank/DDBJ databases">
        <title>Draft genome sequence of Tuber borchii Vittad., a whitish edible truffle.</title>
        <authorList>
            <consortium name="DOE Joint Genome Institute"/>
            <person name="Murat C."/>
            <person name="Kuo A."/>
            <person name="Barry K.W."/>
            <person name="Clum A."/>
            <person name="Dockter R.B."/>
            <person name="Fauchery L."/>
            <person name="Iotti M."/>
            <person name="Kohler A."/>
            <person name="Labutti K."/>
            <person name="Lindquist E.A."/>
            <person name="Lipzen A."/>
            <person name="Ohm R.A."/>
            <person name="Wang M."/>
            <person name="Grigoriev I.V."/>
            <person name="Zambonelli A."/>
            <person name="Martin F.M."/>
        </authorList>
    </citation>
    <scope>NUCLEOTIDE SEQUENCE [LARGE SCALE GENOMIC DNA]</scope>
    <source>
        <strain evidence="8 9">Tbo3840</strain>
    </source>
</reference>
<dbReference type="InterPro" id="IPR015403">
    <property type="entry name" value="Mon2/Sec7/BIG1-like_HDS"/>
</dbReference>
<name>A0A2T6ZI76_TUBBO</name>
<keyword evidence="2" id="KW-0963">Cytoplasm</keyword>
<gene>
    <name evidence="8" type="ORF">B9Z19DRAFT_1195673</name>
</gene>
<comment type="subcellular location">
    <subcellularLocation>
        <location evidence="5">Cytoplasmic vesicle</location>
        <location evidence="5">COPI-coated vesicle membrane</location>
    </subcellularLocation>
</comment>
<dbReference type="GO" id="GO:0005085">
    <property type="term" value="F:guanyl-nucleotide exchange factor activity"/>
    <property type="evidence" value="ECO:0007669"/>
    <property type="project" value="InterPro"/>
</dbReference>
<evidence type="ECO:0000256" key="2">
    <source>
        <dbReference type="ARBA" id="ARBA00022490"/>
    </source>
</evidence>
<feature type="region of interest" description="Disordered" evidence="6">
    <location>
        <begin position="1"/>
        <end position="61"/>
    </location>
</feature>
<dbReference type="InterPro" id="IPR032691">
    <property type="entry name" value="Mon2/Sec7/BIG1-like_HUS"/>
</dbReference>
<dbReference type="InterPro" id="IPR016024">
    <property type="entry name" value="ARM-type_fold"/>
</dbReference>
<dbReference type="GO" id="GO:0030663">
    <property type="term" value="C:COPI-coated vesicle membrane"/>
    <property type="evidence" value="ECO:0007669"/>
    <property type="project" value="UniProtKB-SubCell"/>
</dbReference>
<feature type="compositionally biased region" description="Polar residues" evidence="6">
    <location>
        <begin position="695"/>
        <end position="705"/>
    </location>
</feature>
<evidence type="ECO:0000313" key="8">
    <source>
        <dbReference type="EMBL" id="PUU75183.1"/>
    </source>
</evidence>
<keyword evidence="4" id="KW-0472">Membrane</keyword>
<keyword evidence="9" id="KW-1185">Reference proteome</keyword>
<evidence type="ECO:0000259" key="7">
    <source>
        <dbReference type="PROSITE" id="PS50190"/>
    </source>
</evidence>
<dbReference type="Proteomes" id="UP000244722">
    <property type="component" value="Unassembled WGS sequence"/>
</dbReference>
<dbReference type="SUPFAM" id="SSF48371">
    <property type="entry name" value="ARM repeat"/>
    <property type="match status" value="1"/>
</dbReference>
<proteinExistence type="predicted"/>
<feature type="compositionally biased region" description="Polar residues" evidence="6">
    <location>
        <begin position="26"/>
        <end position="36"/>
    </location>
</feature>
<dbReference type="PROSITE" id="PS50190">
    <property type="entry name" value="SEC7"/>
    <property type="match status" value="1"/>
</dbReference>
<feature type="domain" description="SEC7" evidence="7">
    <location>
        <begin position="735"/>
        <end position="926"/>
    </location>
</feature>
<evidence type="ECO:0000256" key="3">
    <source>
        <dbReference type="ARBA" id="ARBA00022927"/>
    </source>
</evidence>
<dbReference type="EMBL" id="NESQ01000246">
    <property type="protein sequence ID" value="PUU75183.1"/>
    <property type="molecule type" value="Genomic_DNA"/>
</dbReference>
<dbReference type="InterPro" id="IPR046455">
    <property type="entry name" value="Sec7/BIG1-like_C"/>
</dbReference>
<feature type="compositionally biased region" description="Basic and acidic residues" evidence="6">
    <location>
        <begin position="46"/>
        <end position="59"/>
    </location>
</feature>
<dbReference type="SMART" id="SM00222">
    <property type="entry name" value="Sec7"/>
    <property type="match status" value="1"/>
</dbReference>
<evidence type="ECO:0000256" key="6">
    <source>
        <dbReference type="SAM" id="MobiDB-lite"/>
    </source>
</evidence>
<feature type="region of interest" description="Disordered" evidence="6">
    <location>
        <begin position="1135"/>
        <end position="1171"/>
    </location>
</feature>
<dbReference type="GO" id="GO:0015031">
    <property type="term" value="P:protein transport"/>
    <property type="evidence" value="ECO:0007669"/>
    <property type="project" value="UniProtKB-KW"/>
</dbReference>
<dbReference type="Pfam" id="PF09324">
    <property type="entry name" value="Sec7-like_HDS"/>
    <property type="match status" value="1"/>
</dbReference>
<dbReference type="OrthoDB" id="18431at2759"/>
<feature type="compositionally biased region" description="Polar residues" evidence="6">
    <location>
        <begin position="1146"/>
        <end position="1160"/>
    </location>
</feature>
<comment type="caution">
    <text evidence="8">The sequence shown here is derived from an EMBL/GenBank/DDBJ whole genome shotgun (WGS) entry which is preliminary data.</text>
</comment>
<dbReference type="InterPro" id="IPR035999">
    <property type="entry name" value="Sec7_dom_sf"/>
</dbReference>
<keyword evidence="1" id="KW-0813">Transport</keyword>
<dbReference type="Pfam" id="PF01369">
    <property type="entry name" value="Sec7"/>
    <property type="match status" value="1"/>
</dbReference>
<dbReference type="InterPro" id="IPR032629">
    <property type="entry name" value="DCB_dom"/>
</dbReference>
<dbReference type="PANTHER" id="PTHR10663:SF375">
    <property type="entry name" value="LD29171P"/>
    <property type="match status" value="1"/>
</dbReference>
<dbReference type="Gene3D" id="1.10.220.20">
    <property type="match status" value="1"/>
</dbReference>
<feature type="region of interest" description="Disordered" evidence="6">
    <location>
        <begin position="172"/>
        <end position="205"/>
    </location>
</feature>
<feature type="region of interest" description="Disordered" evidence="6">
    <location>
        <begin position="685"/>
        <end position="705"/>
    </location>
</feature>
<feature type="compositionally biased region" description="Low complexity" evidence="6">
    <location>
        <begin position="172"/>
        <end position="187"/>
    </location>
</feature>
<feature type="region of interest" description="Disordered" evidence="6">
    <location>
        <begin position="1664"/>
        <end position="1713"/>
    </location>
</feature>
<evidence type="ECO:0000313" key="9">
    <source>
        <dbReference type="Proteomes" id="UP000244722"/>
    </source>
</evidence>
<dbReference type="Pfam" id="PF16213">
    <property type="entry name" value="DCB"/>
    <property type="match status" value="1"/>
</dbReference>
<dbReference type="InterPro" id="IPR023394">
    <property type="entry name" value="Sec7_C_sf"/>
</dbReference>
<dbReference type="PANTHER" id="PTHR10663">
    <property type="entry name" value="GUANYL-NUCLEOTIDE EXCHANGE FACTOR"/>
    <property type="match status" value="1"/>
</dbReference>
<sequence length="1955" mass="217308">MADEIDTGTPSPSPSSETGDIEATGATISMSANGNTPDEEGTIEFKTSDADESGFHDGMDSVASELVPTPRVTNSSVSGNSSTQPTLSSMVFVVQALESILAAKETKRRKPLADSIQRALDAIKSAAPELPPDPAIVFEPLQIACSIQNTQITSTALDCIGKLISYSYFSVSTTSPRIPSTPSTAASVDDAPENRRAEPPPPPAPIPLIERAIETICDCFQGDMTPDQVQLQIIKALLAAVLNDKAVVHGAGLLKAIRQTYNIFLLSRSSPNQMTAQGTLTQMVHTVFERVKVRIAMKEANLAHANGENDSSTNLAIPIIHPDDGSSHMGDGDAVPESPGLVVNRAPQEKITLQSFENRKSFDDERVVDNAPTTVTHTPKKQHPSGSGPAPDGSVVSSEDHDEEGEIFVKDAFLVFRAMCKLSIKTLPAEQIADLKSQPMRSKLLSLHLIHTILKSHMVVFVSPLSTIRSSSSAEATSFMHAMKQYLCLSLSRNAASAVGLVFEVCCEIFWLMISHMRVMLKKEIEVFLKEIYLNILDNRHSSGQQKQHLLGILHRICADPRALVEIYLNYDCDRSALDNMFQRIIEHLSRISATQVTINEQQQQNFKEQYKSAAAASTHGFSLPPSLSTASIAGAPTSTGDPPFPLEYALKRQSLECLIEVLQSLVSWSQKGLVDALQESANRELDEGRDSLDNSHSSPRLSAVTTPILATPQPELERRTSSADINGMIDDPNQIEKAKQRKTALVDAVRKFNFKPKRGIKELIEKSFIKSSSPQHVAEFILANTNSLDKKTVGEYLGEGDAENIATMHAFVDAMDFSRMRFVDALRKYLQAFRLPGEAQKIDRFMLKFAERYISGNPNAFANADTAYVLAYSVIMLNTDQHSSKLKGKARMTPDDFVKNNRGINDNADLPEEYLLAIYEEIRTNEIVLEGERDPSKMDLTVQSAGGIVEGIGRVLANAGRDLEREAYVQASEEMANKTEQLFKTLLRAQRRGGARPGLSRFIAASSSKHVGPMFEVTWMSVLSGLSGAAQDSNETETIRLCMEGFKLAIRVACFFDLETARIAFVSALAKFTHLSNLGEMKSKNVEALKVLLEVAQSEGNLLKSSWRDVLTCISQLERFQLISSGVDEGSVPDVTKGGIVRPNGNESSKSSRASMQSTRPRPRQRPTISTHYQAEVAEESRSREVVIAVDKIFANTSKLGGEGIVHFVRALSEVSWQEIQSSGQSEHPRMFSLQKLVEISYYNMGRIRVEWSNLWNILGEHFNQVGCHSNTSVVFFALDSLRQLSMRFLEIEELPHFKFQKDFLKPFEHVMANNQVVPVKDMVLRCLNQMLQARGNNIRSGWRTMFGTFTFAAKENYDQIVNLAFENVRKIYSSRFGVIVAQGAFADMIICLTEFAKNTRFQKVSLQAIETLKGTVPRMLTCPECPLSEKVNGTSETEATNGQPKKVVRNAKDDPMVKFWFPVLFAFHDILMTGEDLEARTRALGYLFDTLVKYGGDFPPDFWDTICHELLFPIFMVLKSRSEMVQMSNQESVGMWLSTTMIQALRNLIALFTHYFEQLERMLDGFLDLLVTCICQENDTIARIGSSCLQQLILQSVKKLRPEHWAKIVNSFVQLFETTTADQLFSTASQSSGRTASGSSIQTMTTIPVNDIKGPINEVVSDEETDGENSLKINGLSEPALGEGDEEPGDKNASPENARVTLGPQGSAPNIDLEDYRPQQHTQQPVVTAARRRFFNKIITKCVLQLLMIETVSELFSNDAVYSEIPSTELLRLMSLLKKSFTFARRFNGDKELRMRLWREGFMKQPPNLLKQESGSAATYVSILLRMYQDDQVERRESRGAIESALIPLCVDIIRGYIILDEETQQRNIVAWRPVVVDVMDGYTNFPEKDFDRHVDTFFPLAVELLGREPGPEVRISLQNVLRRVGEVRKMGIMGRVRVGSRRASEVSGRKLT</sequence>
<keyword evidence="3" id="KW-0653">Protein transport</keyword>
<dbReference type="SUPFAM" id="SSF48425">
    <property type="entry name" value="Sec7 domain"/>
    <property type="match status" value="1"/>
</dbReference>